<evidence type="ECO:0000313" key="2">
    <source>
        <dbReference type="Proteomes" id="UP000662637"/>
    </source>
</evidence>
<accession>A0A834UY41</accession>
<comment type="caution">
    <text evidence="1">The sequence shown here is derived from an EMBL/GenBank/DDBJ whole genome shotgun (WGS) entry which is preliminary data.</text>
</comment>
<sequence>MHIRVSRLSDLTSLRAAQIDSWDDVSASMRGLQGHEAYRSAPVGLRTRLRSRCEQASQLRMRERGACCPARCNVAPHSPAARALAACSCCLPALAGGLPGLLHLSSGGRICSAT</sequence>
<protein>
    <submittedName>
        <fullName evidence="1">Uncharacterized protein</fullName>
    </submittedName>
</protein>
<name>A0A834UY41_MARMO</name>
<dbReference type="Proteomes" id="UP000662637">
    <property type="component" value="Unassembled WGS sequence"/>
</dbReference>
<proteinExistence type="predicted"/>
<gene>
    <name evidence="1" type="ORF">GHT09_012632</name>
</gene>
<dbReference type="AlphaFoldDB" id="A0A834UY41"/>
<dbReference type="EMBL" id="WJEC01002571">
    <property type="protein sequence ID" value="KAF7476262.1"/>
    <property type="molecule type" value="Genomic_DNA"/>
</dbReference>
<evidence type="ECO:0000313" key="1">
    <source>
        <dbReference type="EMBL" id="KAF7476262.1"/>
    </source>
</evidence>
<reference evidence="1" key="1">
    <citation type="submission" date="2020-08" db="EMBL/GenBank/DDBJ databases">
        <authorList>
            <person name="Shumante A."/>
            <person name="Zimin A.V."/>
            <person name="Puiu D."/>
            <person name="Salzberg S.L."/>
        </authorList>
    </citation>
    <scope>NUCLEOTIDE SEQUENCE</scope>
    <source>
        <strain evidence="1">WC2-LM</strain>
        <tissue evidence="1">Liver</tissue>
    </source>
</reference>
<organism evidence="1 2">
    <name type="scientific">Marmota monax</name>
    <name type="common">Woodchuck</name>
    <dbReference type="NCBI Taxonomy" id="9995"/>
    <lineage>
        <taxon>Eukaryota</taxon>
        <taxon>Metazoa</taxon>
        <taxon>Chordata</taxon>
        <taxon>Craniata</taxon>
        <taxon>Vertebrata</taxon>
        <taxon>Euteleostomi</taxon>
        <taxon>Mammalia</taxon>
        <taxon>Eutheria</taxon>
        <taxon>Euarchontoglires</taxon>
        <taxon>Glires</taxon>
        <taxon>Rodentia</taxon>
        <taxon>Sciuromorpha</taxon>
        <taxon>Sciuridae</taxon>
        <taxon>Xerinae</taxon>
        <taxon>Marmotini</taxon>
        <taxon>Marmota</taxon>
    </lineage>
</organism>